<sequence length="199" mass="21704">MSGFLGPVAPDGRIPPYQQTKVAAFLISAHGALARQFAFMLPARLDAAWQTELNAQFYRETEIVSLLLRATSWVVDPSLGYMFASWESAWLPAPVEGIADPRLAQMIHLAALAHAVHAGIRPAALLPIEANAQDPFVMALRRIEFESGRLLQAQILFLKSTDLAPHRDAVSAALAQRHAGVRKLWRELLESIGIGAPPA</sequence>
<protein>
    <submittedName>
        <fullName evidence="1">Uncharacterized protein</fullName>
    </submittedName>
</protein>
<organism evidence="1 2">
    <name type="scientific">Bradyrhizobium yuanmingense</name>
    <dbReference type="NCBI Taxonomy" id="108015"/>
    <lineage>
        <taxon>Bacteria</taxon>
        <taxon>Pseudomonadati</taxon>
        <taxon>Pseudomonadota</taxon>
        <taxon>Alphaproteobacteria</taxon>
        <taxon>Hyphomicrobiales</taxon>
        <taxon>Nitrobacteraceae</taxon>
        <taxon>Bradyrhizobium</taxon>
    </lineage>
</organism>
<accession>A0A1C3W1H7</accession>
<dbReference type="RefSeq" id="WP_036028004.1">
    <property type="nucleotide sequence ID" value="NZ_FMAE01000005.1"/>
</dbReference>
<gene>
    <name evidence="1" type="ORF">GA0061099_1005103</name>
</gene>
<evidence type="ECO:0000313" key="2">
    <source>
        <dbReference type="Proteomes" id="UP000183174"/>
    </source>
</evidence>
<dbReference type="EMBL" id="FMAE01000005">
    <property type="protein sequence ID" value="SCB33887.1"/>
    <property type="molecule type" value="Genomic_DNA"/>
</dbReference>
<reference evidence="1 2" key="1">
    <citation type="submission" date="2016-08" db="EMBL/GenBank/DDBJ databases">
        <authorList>
            <person name="Seilhamer J.J."/>
        </authorList>
    </citation>
    <scope>NUCLEOTIDE SEQUENCE [LARGE SCALE GENOMIC DNA]</scope>
    <source>
        <strain evidence="1 2">CCBAU 10071</strain>
    </source>
</reference>
<dbReference type="Proteomes" id="UP000183174">
    <property type="component" value="Unassembled WGS sequence"/>
</dbReference>
<evidence type="ECO:0000313" key="1">
    <source>
        <dbReference type="EMBL" id="SCB33887.1"/>
    </source>
</evidence>
<name>A0A1C3W1H7_9BRAD</name>
<dbReference type="AlphaFoldDB" id="A0A1C3W1H7"/>
<proteinExistence type="predicted"/>